<organism evidence="11 12">
    <name type="scientific">Spirilliplanes yamanashiensis</name>
    <dbReference type="NCBI Taxonomy" id="42233"/>
    <lineage>
        <taxon>Bacteria</taxon>
        <taxon>Bacillati</taxon>
        <taxon>Actinomycetota</taxon>
        <taxon>Actinomycetes</taxon>
        <taxon>Micromonosporales</taxon>
        <taxon>Micromonosporaceae</taxon>
        <taxon>Spirilliplanes</taxon>
    </lineage>
</organism>
<feature type="signal peptide" evidence="9">
    <location>
        <begin position="1"/>
        <end position="29"/>
    </location>
</feature>
<dbReference type="GO" id="GO:0030246">
    <property type="term" value="F:carbohydrate binding"/>
    <property type="evidence" value="ECO:0007669"/>
    <property type="project" value="InterPro"/>
</dbReference>
<dbReference type="PRINTS" id="PR00861">
    <property type="entry name" value="ALYTICPTASE"/>
</dbReference>
<keyword evidence="12" id="KW-1185">Reference proteome</keyword>
<dbReference type="CDD" id="cd21112">
    <property type="entry name" value="alphaLP-like"/>
    <property type="match status" value="1"/>
</dbReference>
<dbReference type="InterPro" id="IPR001316">
    <property type="entry name" value="Pept_S1A_streptogrisin"/>
</dbReference>
<dbReference type="GO" id="GO:0005576">
    <property type="term" value="C:extracellular region"/>
    <property type="evidence" value="ECO:0007669"/>
    <property type="project" value="InterPro"/>
</dbReference>
<dbReference type="Proteomes" id="UP000652013">
    <property type="component" value="Unassembled WGS sequence"/>
</dbReference>
<dbReference type="Gene3D" id="2.10.10.20">
    <property type="entry name" value="Carbohydrate-binding module superfamily 5/12"/>
    <property type="match status" value="1"/>
</dbReference>
<protein>
    <submittedName>
        <fullName evidence="11">Serine protease</fullName>
    </submittedName>
</protein>
<keyword evidence="2 11" id="KW-0645">Protease</keyword>
<dbReference type="Gene3D" id="3.30.300.50">
    <property type="match status" value="2"/>
</dbReference>
<evidence type="ECO:0000256" key="6">
    <source>
        <dbReference type="ARBA" id="ARBA00023145"/>
    </source>
</evidence>
<dbReference type="AlphaFoldDB" id="A0A8J4DKG5"/>
<evidence type="ECO:0000313" key="11">
    <source>
        <dbReference type="EMBL" id="GIJ04035.1"/>
    </source>
</evidence>
<dbReference type="InterPro" id="IPR035070">
    <property type="entry name" value="Streptogrisin_prodomain"/>
</dbReference>
<accession>A0A8J4DKG5</accession>
<evidence type="ECO:0000259" key="10">
    <source>
        <dbReference type="SMART" id="SM00495"/>
    </source>
</evidence>
<dbReference type="GO" id="GO:0004553">
    <property type="term" value="F:hydrolase activity, hydrolyzing O-glycosyl compounds"/>
    <property type="evidence" value="ECO:0007669"/>
    <property type="project" value="InterPro"/>
</dbReference>
<dbReference type="SUPFAM" id="SSF50494">
    <property type="entry name" value="Trypsin-like serine proteases"/>
    <property type="match status" value="1"/>
</dbReference>
<dbReference type="RefSeq" id="WP_203939294.1">
    <property type="nucleotide sequence ID" value="NZ_BAAAGJ010000002.1"/>
</dbReference>
<keyword evidence="4" id="KW-0378">Hydrolase</keyword>
<comment type="caution">
    <text evidence="11">The sequence shown here is derived from an EMBL/GenBank/DDBJ whole genome shotgun (WGS) entry which is preliminary data.</text>
</comment>
<evidence type="ECO:0000256" key="9">
    <source>
        <dbReference type="SAM" id="SignalP"/>
    </source>
</evidence>
<dbReference type="InterPro" id="IPR003610">
    <property type="entry name" value="CBM5/12"/>
</dbReference>
<dbReference type="GO" id="GO:0006508">
    <property type="term" value="P:proteolysis"/>
    <property type="evidence" value="ECO:0007669"/>
    <property type="project" value="UniProtKB-KW"/>
</dbReference>
<gene>
    <name evidence="11" type="ORF">Sya03_33870</name>
</gene>
<dbReference type="SUPFAM" id="SSF51055">
    <property type="entry name" value="Carbohydrate binding domain"/>
    <property type="match status" value="1"/>
</dbReference>
<evidence type="ECO:0000256" key="7">
    <source>
        <dbReference type="ARBA" id="ARBA00023157"/>
    </source>
</evidence>
<feature type="domain" description="Chitin-binding type-3" evidence="10">
    <location>
        <begin position="408"/>
        <end position="454"/>
    </location>
</feature>
<evidence type="ECO:0000256" key="3">
    <source>
        <dbReference type="ARBA" id="ARBA00022729"/>
    </source>
</evidence>
<feature type="chain" id="PRO_5035166823" evidence="9">
    <location>
        <begin position="30"/>
        <end position="454"/>
    </location>
</feature>
<dbReference type="GO" id="GO:0005975">
    <property type="term" value="P:carbohydrate metabolic process"/>
    <property type="evidence" value="ECO:0007669"/>
    <property type="project" value="InterPro"/>
</dbReference>
<dbReference type="Pfam" id="PF02983">
    <property type="entry name" value="Pro_Al_protease"/>
    <property type="match status" value="1"/>
</dbReference>
<dbReference type="InterPro" id="IPR004236">
    <property type="entry name" value="Pept_S1_alpha_lytic"/>
</dbReference>
<sequence>MARRTVITAATLSTVGLVAAIALTHTATAATTPAAAPPPAPAAEAPPAGISAEHFAALQRDLRLTPAQAKARLATDRKAGDVQALYQATRVKGYAGTFVESDGSLVVNVTSAAAGASARAQGARVRVVKRSEADLNALVKRLDGARRPAGVVAWNTDVAGNGIVVQATTGSADAVRAWLKAKKYDTTAVRVETTAEAPRPLIDVVGGAPYRIGGSRCSVGFSVGGGFVTAGHCGAQGARTTGPSGVFAGSSFPGNDYAFVRVDAGNRLLPQVIGQNNSRVTVTGSTQAAVGTTVCRSGSTTGWHCGVIQAFNASVRYPQGTVSGLIRTTVCAEPGDSGGSLLAGTQAQGLTSGGSGNCRTGGTTFFQPVNEPLQVFGLSLATAGATPPVNPPPTTRPPAQPTQPPAAGTAWAPGRIFLAGSTATFGGATFRCRQSHRAQIGWEPPNVPALWTRV</sequence>
<evidence type="ECO:0000256" key="1">
    <source>
        <dbReference type="ARBA" id="ARBA00007664"/>
    </source>
</evidence>
<dbReference type="GO" id="GO:0004252">
    <property type="term" value="F:serine-type endopeptidase activity"/>
    <property type="evidence" value="ECO:0007669"/>
    <property type="project" value="InterPro"/>
</dbReference>
<evidence type="ECO:0000313" key="12">
    <source>
        <dbReference type="Proteomes" id="UP000652013"/>
    </source>
</evidence>
<dbReference type="Gene3D" id="2.40.10.10">
    <property type="entry name" value="Trypsin-like serine proteases"/>
    <property type="match status" value="2"/>
</dbReference>
<evidence type="ECO:0000256" key="8">
    <source>
        <dbReference type="SAM" id="MobiDB-lite"/>
    </source>
</evidence>
<evidence type="ECO:0000256" key="4">
    <source>
        <dbReference type="ARBA" id="ARBA00022801"/>
    </source>
</evidence>
<keyword evidence="7" id="KW-1015">Disulfide bond</keyword>
<dbReference type="EMBL" id="BOOY01000026">
    <property type="protein sequence ID" value="GIJ04035.1"/>
    <property type="molecule type" value="Genomic_DNA"/>
</dbReference>
<reference evidence="11" key="1">
    <citation type="submission" date="2021-01" db="EMBL/GenBank/DDBJ databases">
        <title>Whole genome shotgun sequence of Spirilliplanes yamanashiensis NBRC 15828.</title>
        <authorList>
            <person name="Komaki H."/>
            <person name="Tamura T."/>
        </authorList>
    </citation>
    <scope>NUCLEOTIDE SEQUENCE</scope>
    <source>
        <strain evidence="11">NBRC 15828</strain>
    </source>
</reference>
<feature type="region of interest" description="Disordered" evidence="8">
    <location>
        <begin position="383"/>
        <end position="408"/>
    </location>
</feature>
<dbReference type="Pfam" id="PF00089">
    <property type="entry name" value="Trypsin"/>
    <property type="match status" value="1"/>
</dbReference>
<keyword evidence="3 9" id="KW-0732">Signal</keyword>
<dbReference type="InterPro" id="IPR036573">
    <property type="entry name" value="CBM_sf_5/12"/>
</dbReference>
<keyword evidence="6" id="KW-0865">Zymogen</keyword>
<dbReference type="Pfam" id="PF02839">
    <property type="entry name" value="CBM_5_12"/>
    <property type="match status" value="1"/>
</dbReference>
<dbReference type="SMART" id="SM00495">
    <property type="entry name" value="ChtBD3"/>
    <property type="match status" value="1"/>
</dbReference>
<keyword evidence="5" id="KW-0720">Serine protease</keyword>
<dbReference type="CDD" id="cd12214">
    <property type="entry name" value="ChiA1_BD"/>
    <property type="match status" value="1"/>
</dbReference>
<dbReference type="InterPro" id="IPR043504">
    <property type="entry name" value="Peptidase_S1_PA_chymotrypsin"/>
</dbReference>
<evidence type="ECO:0000256" key="5">
    <source>
        <dbReference type="ARBA" id="ARBA00022825"/>
    </source>
</evidence>
<dbReference type="InterPro" id="IPR009003">
    <property type="entry name" value="Peptidase_S1_PA"/>
</dbReference>
<dbReference type="InterPro" id="IPR001254">
    <property type="entry name" value="Trypsin_dom"/>
</dbReference>
<feature type="compositionally biased region" description="Pro residues" evidence="8">
    <location>
        <begin position="388"/>
        <end position="404"/>
    </location>
</feature>
<proteinExistence type="inferred from homology"/>
<name>A0A8J4DKG5_9ACTN</name>
<comment type="similarity">
    <text evidence="1">Belongs to the peptidase S1 family.</text>
</comment>
<evidence type="ECO:0000256" key="2">
    <source>
        <dbReference type="ARBA" id="ARBA00022670"/>
    </source>
</evidence>